<keyword evidence="3" id="KW-0175">Coiled coil</keyword>
<feature type="compositionally biased region" description="Acidic residues" evidence="4">
    <location>
        <begin position="96"/>
        <end position="140"/>
    </location>
</feature>
<evidence type="ECO:0000259" key="5">
    <source>
        <dbReference type="PROSITE" id="PS51688"/>
    </source>
</evidence>
<evidence type="ECO:0000313" key="6">
    <source>
        <dbReference type="EMBL" id="DAF99593.1"/>
    </source>
</evidence>
<evidence type="ECO:0000256" key="2">
    <source>
        <dbReference type="ARBA" id="ARBA00022732"/>
    </source>
</evidence>
<dbReference type="EMBL" id="BK016169">
    <property type="protein sequence ID" value="DAF99593.1"/>
    <property type="molecule type" value="Genomic_DNA"/>
</dbReference>
<feature type="coiled-coil region" evidence="3">
    <location>
        <begin position="480"/>
        <end position="626"/>
    </location>
</feature>
<dbReference type="InterPro" id="IPR028288">
    <property type="entry name" value="SCAR/WAVE_fam"/>
</dbReference>
<keyword evidence="2" id="KW-0946">Virion</keyword>
<evidence type="ECO:0000256" key="4">
    <source>
        <dbReference type="SAM" id="MobiDB-lite"/>
    </source>
</evidence>
<keyword evidence="2" id="KW-1227">Viral tail protein</keyword>
<sequence>MNYDLKAVINGIELGEMQESAVSANDISYIAPSITNVKLIDSVSSKTMEIGSTASDCLILTVLNPFKEHFDGDKIELYISPVESDHMTEKERLEEEVGDDISDEVIDEDDLDHEIDDDDEEGEEVTDDDLEDAETADSELEQGQYIFFEGEEDIAVDEDTDEAEEETWHKAGTYYVYTQKNADGGILLTCYDGFSRMNGIYVPSFNAGTPQGFYNDLKAQVLLDCGITLDDFEFDDIYNTEIKWDFECSYRKALGYLAGLVGGFAEFDENGIAGISFYAFSDNIILESDLISYTETSAGEILVDGISCNISIDGLGTQNIETGAGQSISFNNPFVTESILEDIFETYRGIRFTGAVINVKWEETLVSGTFARLFTEDEYRNYIGLKNALDQPDLTSEEIMGIRTNMNFLGKVIFISSQAIDFTGEATSWITSVYDGESVKENQIESPFDTKIKRAYVKTAEAQAAADAAAGSASQANTLAEAAQASADQAKQSADAAKTAADNAQSAVDAVEADVASLETSVDNAQKAADNAQTAAVTAKTAADNAQQSADNAAAEAETAKTNAAAAQTKAEEAAGSAASAQETAANAVTKAQAAQTTADAARSEVAQANEEIEGLSTSLETTKQTLEADYSKKTDLSTVQANLQAQITENAAQIEITHSKIVKVDETANDAKEKAEAASTAAGKAQTDATAAKTAAANAQTAADNAKTAADNAQSEADAAKTAATNAKSVADKAQLDLEAAQADLATVSGRVDATEEDIAAAQKAVTTAQAAADKAKQDAAAAQTKAETAQSAADDAATKATNAQTKADAAKTAADDAALAASNAQTDATAAKTAAANAQEAAETAQTTANTAKTNAATAQTKAEQAATDAAAAQTTADAAKTKAETAQSELTKAKENLEAVKSRVDATEEDIAAAEQAVQTAQSKADAAAVSAAAAQSTADTAKADAATAQTAADKAKADAAKAQTAADGAKAAAEAAQLDVDSLKTRVTKTETDIKKNADAIALTATKEEVTETLGGYYTKEEADAAVEVTAGSIRQEVSNTYATKQGLADANTQIETNKSQIEQTAKQLKLLIKSGDTEASLVLTDKLIELAAAGINLKGLVSFSGLSSDAQGKITSAQETATSAKDAADSATQRLISWCAKNEQTLIDGAKIYTGSITAEKISIEDLKALQAKIGGFTIGDTNLRNGTTTLAGADNSVYLGLDGISCGKTFKVDEKGNMNATSGFIGGFTIRNSFLNAISGGFTQSFLSGLSAPGRPDPEYESGITISSVPHTGKYVYTSAQNGYTPISTSAPRRMLEFISLSLTQTTEAVVNDVASIGVTYDHEKDESKLVLKNNEGSAHVLLGSDIDLWAGENSDLNIIANTVSFTGGDLLFNNGQHVGTTEHPSGLHTLQNNVSVGFLTTTGERVRGIALSSSNHWLFGRGDTGKTDGMFFYVGAKETFGIYGGTTKDVRFRSFEANDGSMYIQAPDVWNRTTSSGANVRVTKAGTLYHYSSSSMRYKTDITTKLSNELDPERLYDLKVWQYKYREGYLNKNDQRYGQDIIGFIAEDVKQKYPIAANYDEDGQIENWNVEMIVPAMLKLIQDQKKEIDELKERLN</sequence>
<comment type="subcellular location">
    <subcellularLocation>
        <location evidence="1">Virion</location>
    </subcellularLocation>
</comment>
<evidence type="ECO:0000256" key="3">
    <source>
        <dbReference type="SAM" id="Coils"/>
    </source>
</evidence>
<dbReference type="GO" id="GO:0030036">
    <property type="term" value="P:actin cytoskeleton organization"/>
    <property type="evidence" value="ECO:0007669"/>
    <property type="project" value="InterPro"/>
</dbReference>
<dbReference type="SUPFAM" id="SSF57997">
    <property type="entry name" value="Tropomyosin"/>
    <property type="match status" value="1"/>
</dbReference>
<dbReference type="PANTHER" id="PTHR12902">
    <property type="entry name" value="WASP-1"/>
    <property type="match status" value="1"/>
</dbReference>
<evidence type="ECO:0000256" key="1">
    <source>
        <dbReference type="ARBA" id="ARBA00004328"/>
    </source>
</evidence>
<protein>
    <submittedName>
        <fullName evidence="6">Endosialidase chaperone</fullName>
    </submittedName>
</protein>
<feature type="compositionally biased region" description="Basic and acidic residues" evidence="4">
    <location>
        <begin position="86"/>
        <end position="95"/>
    </location>
</feature>
<name>A0A8S5UYN7_9CAUD</name>
<proteinExistence type="predicted"/>
<dbReference type="PROSITE" id="PS51688">
    <property type="entry name" value="ICA"/>
    <property type="match status" value="1"/>
</dbReference>
<accession>A0A8S5UYN7</accession>
<feature type="coiled-coil region" evidence="3">
    <location>
        <begin position="697"/>
        <end position="794"/>
    </location>
</feature>
<feature type="coiled-coil region" evidence="3">
    <location>
        <begin position="837"/>
        <end position="927"/>
    </location>
</feature>
<feature type="region of interest" description="Disordered" evidence="4">
    <location>
        <begin position="86"/>
        <end position="141"/>
    </location>
</feature>
<reference evidence="6" key="1">
    <citation type="journal article" date="2021" name="Proc. Natl. Acad. Sci. U.S.A.">
        <title>A Catalog of Tens of Thousands of Viruses from Human Metagenomes Reveals Hidden Associations with Chronic Diseases.</title>
        <authorList>
            <person name="Tisza M.J."/>
            <person name="Buck C.B."/>
        </authorList>
    </citation>
    <scope>NUCLEOTIDE SEQUENCE</scope>
    <source>
        <strain evidence="6">CtkKt3</strain>
    </source>
</reference>
<feature type="domain" description="Peptidase S74" evidence="5">
    <location>
        <begin position="1501"/>
        <end position="1602"/>
    </location>
</feature>
<dbReference type="GO" id="GO:0098015">
    <property type="term" value="C:virus tail"/>
    <property type="evidence" value="ECO:0007669"/>
    <property type="project" value="UniProtKB-KW"/>
</dbReference>
<dbReference type="InterPro" id="IPR030392">
    <property type="entry name" value="S74_ICA"/>
</dbReference>
<organism evidence="6">
    <name type="scientific">Siphoviridae sp. ctkKt3</name>
    <dbReference type="NCBI Taxonomy" id="2825642"/>
    <lineage>
        <taxon>Viruses</taxon>
        <taxon>Duplodnaviria</taxon>
        <taxon>Heunggongvirae</taxon>
        <taxon>Uroviricota</taxon>
        <taxon>Caudoviricetes</taxon>
    </lineage>
</organism>